<dbReference type="Gene3D" id="3.40.50.620">
    <property type="entry name" value="HUPs"/>
    <property type="match status" value="2"/>
</dbReference>
<reference evidence="3 4" key="1">
    <citation type="submission" date="2018-06" db="EMBL/GenBank/DDBJ databases">
        <title>Whole genome sequencing of a novel hydrocarbon degrading bacterial strain, PW21 isolated from oil contaminated produced water sample.</title>
        <authorList>
            <person name="Nagkirti P."/>
            <person name="Shaikh A."/>
            <person name="Gowdaman V."/>
            <person name="Engineer A.E."/>
            <person name="Dagar S."/>
            <person name="Dhakephalkar P.K."/>
        </authorList>
    </citation>
    <scope>NUCLEOTIDE SEQUENCE [LARGE SCALE GENOMIC DNA]</scope>
    <source>
        <strain evidence="3 4">PW21</strain>
    </source>
</reference>
<organism evidence="3 4">
    <name type="scientific">Xylanimonas oleitrophica</name>
    <dbReference type="NCBI Taxonomy" id="2607479"/>
    <lineage>
        <taxon>Bacteria</taxon>
        <taxon>Bacillati</taxon>
        <taxon>Actinomycetota</taxon>
        <taxon>Actinomycetes</taxon>
        <taxon>Micrococcales</taxon>
        <taxon>Promicromonosporaceae</taxon>
        <taxon>Xylanimonas</taxon>
    </lineage>
</organism>
<proteinExistence type="inferred from homology"/>
<name>A0A2W5WMC8_9MICO</name>
<dbReference type="Proteomes" id="UP000248783">
    <property type="component" value="Unassembled WGS sequence"/>
</dbReference>
<evidence type="ECO:0000256" key="1">
    <source>
        <dbReference type="ARBA" id="ARBA00008791"/>
    </source>
</evidence>
<dbReference type="PRINTS" id="PR01438">
    <property type="entry name" value="UNVRSLSTRESS"/>
</dbReference>
<dbReference type="SUPFAM" id="SSF52402">
    <property type="entry name" value="Adenine nucleotide alpha hydrolases-like"/>
    <property type="match status" value="2"/>
</dbReference>
<protein>
    <submittedName>
        <fullName evidence="3">Universal stress protein</fullName>
    </submittedName>
</protein>
<dbReference type="AlphaFoldDB" id="A0A2W5WMC8"/>
<dbReference type="CDD" id="cd00293">
    <property type="entry name" value="USP-like"/>
    <property type="match status" value="1"/>
</dbReference>
<dbReference type="InterPro" id="IPR014729">
    <property type="entry name" value="Rossmann-like_a/b/a_fold"/>
</dbReference>
<dbReference type="EMBL" id="QKWH01000012">
    <property type="protein sequence ID" value="PZR52162.1"/>
    <property type="molecule type" value="Genomic_DNA"/>
</dbReference>
<dbReference type="PANTHER" id="PTHR46268:SF15">
    <property type="entry name" value="UNIVERSAL STRESS PROTEIN HP_0031"/>
    <property type="match status" value="1"/>
</dbReference>
<gene>
    <name evidence="3" type="ORF">DNL40_13225</name>
</gene>
<feature type="domain" description="UspA" evidence="2">
    <location>
        <begin position="151"/>
        <end position="285"/>
    </location>
</feature>
<feature type="domain" description="UspA" evidence="2">
    <location>
        <begin position="8"/>
        <end position="142"/>
    </location>
</feature>
<evidence type="ECO:0000259" key="2">
    <source>
        <dbReference type="Pfam" id="PF00582"/>
    </source>
</evidence>
<evidence type="ECO:0000313" key="4">
    <source>
        <dbReference type="Proteomes" id="UP000248783"/>
    </source>
</evidence>
<dbReference type="PANTHER" id="PTHR46268">
    <property type="entry name" value="STRESS RESPONSE PROTEIN NHAX"/>
    <property type="match status" value="1"/>
</dbReference>
<dbReference type="Pfam" id="PF00582">
    <property type="entry name" value="Usp"/>
    <property type="match status" value="2"/>
</dbReference>
<dbReference type="InterPro" id="IPR006016">
    <property type="entry name" value="UspA"/>
</dbReference>
<dbReference type="RefSeq" id="WP_111251725.1">
    <property type="nucleotide sequence ID" value="NZ_QKWH01000012.1"/>
</dbReference>
<comment type="caution">
    <text evidence="3">The sequence shown here is derived from an EMBL/GenBank/DDBJ whole genome shotgun (WGS) entry which is preliminary data.</text>
</comment>
<sequence>MARWCRGVVVGVDGSEEGYRALDWAAAAADRHDAALGVLGSYVVPLSPVPAGPLLAAGGLHAATGRAVAGALARLEARGTAGREVGTEVVPGAAAHVLVQRSRTSDLVVVGRRGLGAVDRALAGSVSSALAAMAYGPVAVVPASASVTLPRRVVAGVATDDYPGHVLETAFEEAELLGVPLEVVHAVDPGPLGSALRLYEGWGDAWRASAADAVRDDVQRWAQKHPGVACTTTVAEGRPADVLQRCLHPDDLVVVGGRSHLRVTGRMLGSVADRLLRVAPCAVIVSHARPGRKG</sequence>
<evidence type="ECO:0000313" key="3">
    <source>
        <dbReference type="EMBL" id="PZR52162.1"/>
    </source>
</evidence>
<keyword evidence="4" id="KW-1185">Reference proteome</keyword>
<accession>A0A2W5WMC8</accession>
<dbReference type="InterPro" id="IPR006015">
    <property type="entry name" value="Universal_stress_UspA"/>
</dbReference>
<comment type="similarity">
    <text evidence="1">Belongs to the universal stress protein A family.</text>
</comment>